<dbReference type="GeneID" id="64959919"/>
<evidence type="ECO:0000313" key="2">
    <source>
        <dbReference type="EMBL" id="BCR98594.1"/>
    </source>
</evidence>
<reference evidence="2" key="2">
    <citation type="submission" date="2021-02" db="EMBL/GenBank/DDBJ databases">
        <title>Aspergillus luchuensis mut. kawachii IFO 4304 genome sequence.</title>
        <authorList>
            <person name="Mori K."/>
            <person name="Kadooka C."/>
            <person name="Goto M."/>
            <person name="Futagami T."/>
        </authorList>
    </citation>
    <scope>NUCLEOTIDE SEQUENCE</scope>
    <source>
        <strain evidence="2">IFO 4308</strain>
    </source>
</reference>
<keyword evidence="3" id="KW-1185">Reference proteome</keyword>
<accession>A0A7R7W954</accession>
<dbReference type="RefSeq" id="XP_041542360.1">
    <property type="nucleotide sequence ID" value="XM_041688591.1"/>
</dbReference>
<protein>
    <submittedName>
        <fullName evidence="2">Uncharacterized protein</fullName>
    </submittedName>
</protein>
<evidence type="ECO:0000313" key="3">
    <source>
        <dbReference type="Proteomes" id="UP000661280"/>
    </source>
</evidence>
<name>A0A7R7W954_ASPKA</name>
<organism evidence="2 3">
    <name type="scientific">Aspergillus kawachii</name>
    <name type="common">White koji mold</name>
    <name type="synonym">Aspergillus awamori var. kawachi</name>
    <dbReference type="NCBI Taxonomy" id="1069201"/>
    <lineage>
        <taxon>Eukaryota</taxon>
        <taxon>Fungi</taxon>
        <taxon>Dikarya</taxon>
        <taxon>Ascomycota</taxon>
        <taxon>Pezizomycotina</taxon>
        <taxon>Eurotiomycetes</taxon>
        <taxon>Eurotiomycetidae</taxon>
        <taxon>Eurotiales</taxon>
        <taxon>Aspergillaceae</taxon>
        <taxon>Aspergillus</taxon>
        <taxon>Aspergillus subgen. Circumdati</taxon>
    </lineage>
</organism>
<sequence>MQKLVGPKAAEEGSQDPVQDYEAKGNKKVHAKPYGPLRSRKPSTGQGTGASGSQGLTERLNAAHVRG</sequence>
<dbReference type="EMBL" id="AP024428">
    <property type="protein sequence ID" value="BCR98594.1"/>
    <property type="molecule type" value="Genomic_DNA"/>
</dbReference>
<proteinExistence type="predicted"/>
<dbReference type="KEGG" id="aluc:AKAW2_40277S"/>
<feature type="region of interest" description="Disordered" evidence="1">
    <location>
        <begin position="1"/>
        <end position="67"/>
    </location>
</feature>
<dbReference type="Proteomes" id="UP000661280">
    <property type="component" value="Chromosome 4"/>
</dbReference>
<dbReference type="AlphaFoldDB" id="A0A7R7W954"/>
<reference evidence="2" key="1">
    <citation type="submission" date="2021-01" db="EMBL/GenBank/DDBJ databases">
        <authorList>
            <consortium name="Aspergillus luchuensis mut. kawachii IFO 4304 genome sequencing consortium"/>
            <person name="Kazuki M."/>
            <person name="Futagami T."/>
        </authorList>
    </citation>
    <scope>NUCLEOTIDE SEQUENCE</scope>
    <source>
        <strain evidence="2">IFO 4308</strain>
    </source>
</reference>
<gene>
    <name evidence="2" type="ORF">AKAW2_40277S</name>
</gene>
<evidence type="ECO:0000256" key="1">
    <source>
        <dbReference type="SAM" id="MobiDB-lite"/>
    </source>
</evidence>